<evidence type="ECO:0000256" key="4">
    <source>
        <dbReference type="ARBA" id="ARBA00022741"/>
    </source>
</evidence>
<dbReference type="NCBIfam" id="NF010031">
    <property type="entry name" value="PRK13506.1"/>
    <property type="match status" value="1"/>
</dbReference>
<feature type="binding site" evidence="6">
    <location>
        <begin position="90"/>
        <end position="97"/>
    </location>
    <ligand>
        <name>ATP</name>
        <dbReference type="ChEBI" id="CHEBI:30616"/>
    </ligand>
</feature>
<dbReference type="KEGG" id="yca:F0T03_11020"/>
<keyword evidence="3 6" id="KW-0436">Ligase</keyword>
<dbReference type="EMBL" id="CP043727">
    <property type="protein sequence ID" value="QHB34726.1"/>
    <property type="molecule type" value="Genomic_DNA"/>
</dbReference>
<comment type="catalytic activity">
    <reaction evidence="6">
        <text>(6S)-5,6,7,8-tetrahydrofolate + formate + ATP = (6R)-10-formyltetrahydrofolate + ADP + phosphate</text>
        <dbReference type="Rhea" id="RHEA:20221"/>
        <dbReference type="ChEBI" id="CHEBI:15740"/>
        <dbReference type="ChEBI" id="CHEBI:30616"/>
        <dbReference type="ChEBI" id="CHEBI:43474"/>
        <dbReference type="ChEBI" id="CHEBI:57453"/>
        <dbReference type="ChEBI" id="CHEBI:195366"/>
        <dbReference type="ChEBI" id="CHEBI:456216"/>
        <dbReference type="EC" id="6.3.4.3"/>
    </reaction>
</comment>
<dbReference type="GO" id="GO:0005524">
    <property type="term" value="F:ATP binding"/>
    <property type="evidence" value="ECO:0007669"/>
    <property type="project" value="UniProtKB-UniRule"/>
</dbReference>
<evidence type="ECO:0000256" key="1">
    <source>
        <dbReference type="ARBA" id="ARBA00004777"/>
    </source>
</evidence>
<comment type="similarity">
    <text evidence="6">Belongs to the formate--tetrahydrofolate ligase family.</text>
</comment>
<organism evidence="7 8">
    <name type="scientific">Yersinia canariae</name>
    <dbReference type="NCBI Taxonomy" id="2607663"/>
    <lineage>
        <taxon>Bacteria</taxon>
        <taxon>Pseudomonadati</taxon>
        <taxon>Pseudomonadota</taxon>
        <taxon>Gammaproteobacteria</taxon>
        <taxon>Enterobacterales</taxon>
        <taxon>Yersiniaceae</taxon>
        <taxon>Yersinia</taxon>
    </lineage>
</organism>
<dbReference type="AlphaFoldDB" id="A0A857F4S7"/>
<keyword evidence="2 6" id="KW-0554">One-carbon metabolism</keyword>
<keyword evidence="4 6" id="KW-0547">Nucleotide-binding</keyword>
<dbReference type="UniPathway" id="UPA00193"/>
<dbReference type="CDD" id="cd00477">
    <property type="entry name" value="FTHFS"/>
    <property type="match status" value="1"/>
</dbReference>
<name>A0A857F4S7_9GAMM</name>
<keyword evidence="5 6" id="KW-0067">ATP-binding</keyword>
<dbReference type="Gene3D" id="3.10.410.10">
    <property type="entry name" value="Formyltetrahydrofolate synthetase, domain 3"/>
    <property type="match status" value="1"/>
</dbReference>
<dbReference type="PROSITE" id="PS00722">
    <property type="entry name" value="FTHFS_2"/>
    <property type="match status" value="1"/>
</dbReference>
<dbReference type="HAMAP" id="MF_01543">
    <property type="entry name" value="FTHFS"/>
    <property type="match status" value="1"/>
</dbReference>
<evidence type="ECO:0000256" key="6">
    <source>
        <dbReference type="HAMAP-Rule" id="MF_01543"/>
    </source>
</evidence>
<evidence type="ECO:0000313" key="7">
    <source>
        <dbReference type="EMBL" id="QHB34726.1"/>
    </source>
</evidence>
<evidence type="ECO:0000256" key="2">
    <source>
        <dbReference type="ARBA" id="ARBA00022563"/>
    </source>
</evidence>
<dbReference type="InterPro" id="IPR027417">
    <property type="entry name" value="P-loop_NTPase"/>
</dbReference>
<evidence type="ECO:0000256" key="3">
    <source>
        <dbReference type="ARBA" id="ARBA00022598"/>
    </source>
</evidence>
<evidence type="ECO:0000256" key="5">
    <source>
        <dbReference type="ARBA" id="ARBA00022840"/>
    </source>
</evidence>
<proteinExistence type="inferred from homology"/>
<reference evidence="8" key="1">
    <citation type="submission" date="2019-09" db="EMBL/GenBank/DDBJ databases">
        <title>Yersinia canariae sp. nov., isolated from a human yersiniosis case.</title>
        <authorList>
            <person name="Nguyen S.V."/>
            <person name="Greig D."/>
            <person name="Hurley D."/>
            <person name="Cao Y."/>
            <person name="McCabe E."/>
            <person name="Mitchell M."/>
            <person name="Jenkins C."/>
            <person name="Fanning S."/>
        </authorList>
    </citation>
    <scope>NUCLEOTIDE SEQUENCE [LARGE SCALE GENOMIC DNA]</scope>
    <source>
        <strain evidence="8">NCTC 14382</strain>
    </source>
</reference>
<dbReference type="SUPFAM" id="SSF52540">
    <property type="entry name" value="P-loop containing nucleoside triphosphate hydrolases"/>
    <property type="match status" value="1"/>
</dbReference>
<gene>
    <name evidence="6" type="primary">fhs</name>
    <name evidence="7" type="ORF">F0T03_11020</name>
</gene>
<dbReference type="NCBIfam" id="NF010030">
    <property type="entry name" value="PRK13505.1"/>
    <property type="match status" value="1"/>
</dbReference>
<comment type="pathway">
    <text evidence="1 6">One-carbon metabolism; tetrahydrofolate interconversion.</text>
</comment>
<dbReference type="InterPro" id="IPR020628">
    <property type="entry name" value="Formate_THF_ligase_CS"/>
</dbReference>
<sequence>MIGRRRFITDNRNFLTMTPTPPPTADARPPLSDVNLEANLLPIQRVAQQLGLSADDLIPYGHHMAKVDISALRPGSPQGKLILVSSITPTPMGEGKTVTTIGLSQGINHLGFRAVACIRQPSLGPVFGVKGGAAGGGAAQVLPMEKLNLHLTGDIHAISAAHNLAAAALDARLYHEQRLGPAFSPQTGMPRLNIDAQQILWPRVVDHNDRALRQIRVGIGGGTHGVERADHVEITAASELMAILALSENLRDMRQRIGRIILAHATDGQAITADDLGVAGAMAALMKETIHPTLMQTTEQTPVLIHAGPFANIAHGNSSVLADRLGLQLAEYVVTEAGFGSDMGMEKFFNIKYRQSGIAPSCVVLVATIRSLKANSGVFDIKPGQPLPAEILNTHIPLLRQGCANLKWHIQHAKSYGLPVVVAVNRFPDDSAEELAFLNDYALSAGAVACEISDAFAKGGAGTATLAQHVIAACTQATAPTLPYPDNATLVQKIQVLAQRYGARDITFTPLARRQLDEITAAGFGHLPLCMAKTPLSISADARLKNVPVDFVLPVTSCAVSAGAGFVRIYAGDIMTMPGLGTQPAYYHIDIDDEGHIHGLS</sequence>
<dbReference type="Proteomes" id="UP000464402">
    <property type="component" value="Chromosome"/>
</dbReference>
<dbReference type="GO" id="GO:0035999">
    <property type="term" value="P:tetrahydrofolate interconversion"/>
    <property type="evidence" value="ECO:0007669"/>
    <property type="project" value="UniProtKB-UniRule"/>
</dbReference>
<dbReference type="Gene3D" id="3.40.50.300">
    <property type="entry name" value="P-loop containing nucleotide triphosphate hydrolases"/>
    <property type="match status" value="1"/>
</dbReference>
<accession>A0A857F4S7</accession>
<protein>
    <recommendedName>
        <fullName evidence="6">Formate--tetrahydrofolate ligase</fullName>
        <ecNumber evidence="6">6.3.4.3</ecNumber>
    </recommendedName>
    <alternativeName>
        <fullName evidence="6">Formyltetrahydrofolate synthetase</fullName>
        <shortName evidence="6">FHS</shortName>
        <shortName evidence="6">FTHFS</shortName>
    </alternativeName>
</protein>
<keyword evidence="8" id="KW-1185">Reference proteome</keyword>
<dbReference type="EC" id="6.3.4.3" evidence="6"/>
<dbReference type="GO" id="GO:0004329">
    <property type="term" value="F:formate-tetrahydrofolate ligase activity"/>
    <property type="evidence" value="ECO:0007669"/>
    <property type="project" value="UniProtKB-UniRule"/>
</dbReference>
<dbReference type="InterPro" id="IPR000559">
    <property type="entry name" value="Formate_THF_ligase"/>
</dbReference>
<dbReference type="Gene3D" id="3.30.1510.10">
    <property type="entry name" value="Domain 2, N(10)-formyltetrahydrofolate synthetase"/>
    <property type="match status" value="1"/>
</dbReference>
<dbReference type="Pfam" id="PF01268">
    <property type="entry name" value="FTHFS"/>
    <property type="match status" value="1"/>
</dbReference>
<evidence type="ECO:0000313" key="8">
    <source>
        <dbReference type="Proteomes" id="UP000464402"/>
    </source>
</evidence>